<gene>
    <name evidence="2" type="ORF">SAMN05421823_105153</name>
</gene>
<dbReference type="SMART" id="SM00100">
    <property type="entry name" value="cNMP"/>
    <property type="match status" value="1"/>
</dbReference>
<dbReference type="SUPFAM" id="SSF51206">
    <property type="entry name" value="cAMP-binding domain-like"/>
    <property type="match status" value="1"/>
</dbReference>
<dbReference type="InterPro" id="IPR018490">
    <property type="entry name" value="cNMP-bd_dom_sf"/>
</dbReference>
<keyword evidence="2" id="KW-0418">Kinase</keyword>
<dbReference type="AlphaFoldDB" id="A0A1G9IZD2"/>
<keyword evidence="3" id="KW-1185">Reference proteome</keyword>
<organism evidence="2 3">
    <name type="scientific">Catalinimonas alkaloidigena</name>
    <dbReference type="NCBI Taxonomy" id="1075417"/>
    <lineage>
        <taxon>Bacteria</taxon>
        <taxon>Pseudomonadati</taxon>
        <taxon>Bacteroidota</taxon>
        <taxon>Cytophagia</taxon>
        <taxon>Cytophagales</taxon>
        <taxon>Catalimonadaceae</taxon>
        <taxon>Catalinimonas</taxon>
    </lineage>
</organism>
<reference evidence="2 3" key="1">
    <citation type="submission" date="2016-10" db="EMBL/GenBank/DDBJ databases">
        <authorList>
            <person name="de Groot N.N."/>
        </authorList>
    </citation>
    <scope>NUCLEOTIDE SEQUENCE [LARGE SCALE GENOMIC DNA]</scope>
    <source>
        <strain evidence="2 3">DSM 25186</strain>
    </source>
</reference>
<dbReference type="CDD" id="cd00038">
    <property type="entry name" value="CAP_ED"/>
    <property type="match status" value="1"/>
</dbReference>
<dbReference type="OrthoDB" id="792939at2"/>
<evidence type="ECO:0000313" key="2">
    <source>
        <dbReference type="EMBL" id="SDL30455.1"/>
    </source>
</evidence>
<dbReference type="STRING" id="1075417.SAMN05421823_105153"/>
<protein>
    <submittedName>
        <fullName evidence="2">cAMP-binding domain of CRP or a regulatory subunit of cAMP-dependent protein kinases</fullName>
    </submittedName>
</protein>
<dbReference type="EMBL" id="FNFO01000005">
    <property type="protein sequence ID" value="SDL30455.1"/>
    <property type="molecule type" value="Genomic_DNA"/>
</dbReference>
<dbReference type="Pfam" id="PF00027">
    <property type="entry name" value="cNMP_binding"/>
    <property type="match status" value="1"/>
</dbReference>
<dbReference type="Proteomes" id="UP000198510">
    <property type="component" value="Unassembled WGS sequence"/>
</dbReference>
<sequence>MQRLATSLARYIHPQPDDLEKIVSRFRHKVLKKGRFLIRGGQISQEFLFIETGCLRVFWQQADREVTGWFAFEDEFFCELSSFLPQRPSVYGVQALEDTALLVLSRAEMEQLFREVPVFETFVRKFWEQIITHLVESIISFQTETAEKRYEKALQHPKLIQRVPLKYLSSYLGITPSSLSRLRKPR</sequence>
<dbReference type="PROSITE" id="PS50042">
    <property type="entry name" value="CNMP_BINDING_3"/>
    <property type="match status" value="1"/>
</dbReference>
<proteinExistence type="predicted"/>
<dbReference type="RefSeq" id="WP_089683165.1">
    <property type="nucleotide sequence ID" value="NZ_FNFO01000005.1"/>
</dbReference>
<dbReference type="GO" id="GO:0016301">
    <property type="term" value="F:kinase activity"/>
    <property type="evidence" value="ECO:0007669"/>
    <property type="project" value="UniProtKB-KW"/>
</dbReference>
<keyword evidence="2" id="KW-0808">Transferase</keyword>
<dbReference type="InterPro" id="IPR014710">
    <property type="entry name" value="RmlC-like_jellyroll"/>
</dbReference>
<evidence type="ECO:0000259" key="1">
    <source>
        <dbReference type="PROSITE" id="PS50042"/>
    </source>
</evidence>
<evidence type="ECO:0000313" key="3">
    <source>
        <dbReference type="Proteomes" id="UP000198510"/>
    </source>
</evidence>
<name>A0A1G9IZD2_9BACT</name>
<feature type="domain" description="Cyclic nucleotide-binding" evidence="1">
    <location>
        <begin position="10"/>
        <end position="113"/>
    </location>
</feature>
<dbReference type="InterPro" id="IPR000595">
    <property type="entry name" value="cNMP-bd_dom"/>
</dbReference>
<accession>A0A1G9IZD2</accession>
<dbReference type="Gene3D" id="2.60.120.10">
    <property type="entry name" value="Jelly Rolls"/>
    <property type="match status" value="1"/>
</dbReference>